<feature type="region of interest" description="Disordered" evidence="1">
    <location>
        <begin position="298"/>
        <end position="351"/>
    </location>
</feature>
<feature type="chain" id="PRO_5046969667" description="EB domain-containing protein" evidence="2">
    <location>
        <begin position="23"/>
        <end position="371"/>
    </location>
</feature>
<evidence type="ECO:0000313" key="3">
    <source>
        <dbReference type="EMBL" id="CAL8097662.1"/>
    </source>
</evidence>
<accession>A0ABP1QCU7</accession>
<dbReference type="EMBL" id="CAXLJM020000030">
    <property type="protein sequence ID" value="CAL8097662.1"/>
    <property type="molecule type" value="Genomic_DNA"/>
</dbReference>
<evidence type="ECO:0008006" key="5">
    <source>
        <dbReference type="Google" id="ProtNLM"/>
    </source>
</evidence>
<comment type="caution">
    <text evidence="3">The sequence shown here is derived from an EMBL/GenBank/DDBJ whole genome shotgun (WGS) entry which is preliminary data.</text>
</comment>
<proteinExistence type="predicted"/>
<protein>
    <recommendedName>
        <fullName evidence="5">EB domain-containing protein</fullName>
    </recommendedName>
</protein>
<keyword evidence="2" id="KW-0732">Signal</keyword>
<gene>
    <name evidence="3" type="ORF">ODALV1_LOCUS9700</name>
</gene>
<name>A0ABP1QCU7_9HEXA</name>
<feature type="compositionally biased region" description="Low complexity" evidence="1">
    <location>
        <begin position="310"/>
        <end position="331"/>
    </location>
</feature>
<evidence type="ECO:0000256" key="1">
    <source>
        <dbReference type="SAM" id="MobiDB-lite"/>
    </source>
</evidence>
<dbReference type="Proteomes" id="UP001642540">
    <property type="component" value="Unassembled WGS sequence"/>
</dbReference>
<sequence>MNSPLLISFLYLISAIVTCSQGQLDFWESGTQDLGQACSKSGILGLLPNLRCQTLGGSASCKTNALGWGTCRCNQGSSTHVDNGDHYGKCVGLVGAICTAEKPNFIPEKYCTPNAECVAIQGKGYSVGRCQCLYGFKEGDDVDNKGLCIPDPAIEIGDRSTPRPTTTTEAPDRGEFVLPIFDLIIGQQFVSYGEDCHEKALLNKTRCKTYEGTVSCLNRKCQCNTEENSYFDEEHQTCVGVVGSHCFTGESGLGIVSCTDGADCVVDEGEEGGNSVGVCQCLYGYILQPDGKCFRDPDIANPSTARPIDSSTTPLETTSSSPGGDSSTTSGPPGGGSSSSTTPGNGSGATFHSSGNIITVITLLAIGMMQV</sequence>
<evidence type="ECO:0000313" key="4">
    <source>
        <dbReference type="Proteomes" id="UP001642540"/>
    </source>
</evidence>
<reference evidence="3 4" key="1">
    <citation type="submission" date="2024-08" db="EMBL/GenBank/DDBJ databases">
        <authorList>
            <person name="Cucini C."/>
            <person name="Frati F."/>
        </authorList>
    </citation>
    <scope>NUCLEOTIDE SEQUENCE [LARGE SCALE GENOMIC DNA]</scope>
</reference>
<keyword evidence="4" id="KW-1185">Reference proteome</keyword>
<evidence type="ECO:0000256" key="2">
    <source>
        <dbReference type="SAM" id="SignalP"/>
    </source>
</evidence>
<feature type="signal peptide" evidence="2">
    <location>
        <begin position="1"/>
        <end position="22"/>
    </location>
</feature>
<organism evidence="3 4">
    <name type="scientific">Orchesella dallaii</name>
    <dbReference type="NCBI Taxonomy" id="48710"/>
    <lineage>
        <taxon>Eukaryota</taxon>
        <taxon>Metazoa</taxon>
        <taxon>Ecdysozoa</taxon>
        <taxon>Arthropoda</taxon>
        <taxon>Hexapoda</taxon>
        <taxon>Collembola</taxon>
        <taxon>Entomobryomorpha</taxon>
        <taxon>Entomobryoidea</taxon>
        <taxon>Orchesellidae</taxon>
        <taxon>Orchesellinae</taxon>
        <taxon>Orchesella</taxon>
    </lineage>
</organism>